<evidence type="ECO:0000313" key="7">
    <source>
        <dbReference type="Proteomes" id="UP000292958"/>
    </source>
</evidence>
<accession>A0A4Q7YYJ9</accession>
<protein>
    <recommendedName>
        <fullName evidence="2">triphosphoribosyl-dephospho-CoA synthase</fullName>
        <ecNumber evidence="2">2.4.2.52</ecNumber>
    </recommendedName>
</protein>
<evidence type="ECO:0000256" key="2">
    <source>
        <dbReference type="ARBA" id="ARBA00012074"/>
    </source>
</evidence>
<dbReference type="Proteomes" id="UP000292958">
    <property type="component" value="Unassembled WGS sequence"/>
</dbReference>
<dbReference type="PANTHER" id="PTHR30201:SF2">
    <property type="entry name" value="2-(5''-TRIPHOSPHORIBOSYL)-3'-DEPHOSPHOCOENZYME-A SYNTHASE"/>
    <property type="match status" value="1"/>
</dbReference>
<dbReference type="Pfam" id="PF01874">
    <property type="entry name" value="CitG"/>
    <property type="match status" value="1"/>
</dbReference>
<evidence type="ECO:0000256" key="3">
    <source>
        <dbReference type="ARBA" id="ARBA00022679"/>
    </source>
</evidence>
<evidence type="ECO:0000313" key="6">
    <source>
        <dbReference type="EMBL" id="RZU42209.1"/>
    </source>
</evidence>
<name>A0A4Q7YYJ9_9BACT</name>
<evidence type="ECO:0000256" key="4">
    <source>
        <dbReference type="ARBA" id="ARBA00022741"/>
    </source>
</evidence>
<dbReference type="AlphaFoldDB" id="A0A4Q7YYJ9"/>
<proteinExistence type="inferred from homology"/>
<keyword evidence="7" id="KW-1185">Reference proteome</keyword>
<comment type="catalytic activity">
    <reaction evidence="1">
        <text>3'-dephospho-CoA + ATP = 2'-(5''-triphospho-alpha-D-ribosyl)-3'-dephospho-CoA + adenine</text>
        <dbReference type="Rhea" id="RHEA:15117"/>
        <dbReference type="ChEBI" id="CHEBI:16708"/>
        <dbReference type="ChEBI" id="CHEBI:30616"/>
        <dbReference type="ChEBI" id="CHEBI:57328"/>
        <dbReference type="ChEBI" id="CHEBI:61378"/>
        <dbReference type="EC" id="2.4.2.52"/>
    </reaction>
</comment>
<evidence type="ECO:0000256" key="5">
    <source>
        <dbReference type="ARBA" id="ARBA00022840"/>
    </source>
</evidence>
<dbReference type="HAMAP" id="MF_01883">
    <property type="entry name" value="MdcB"/>
    <property type="match status" value="1"/>
</dbReference>
<dbReference type="PANTHER" id="PTHR30201">
    <property type="entry name" value="TRIPHOSPHORIBOSYL-DEPHOSPHO-COA SYNTHASE"/>
    <property type="match status" value="1"/>
</dbReference>
<organism evidence="6 7">
    <name type="scientific">Edaphobacter modestus</name>
    <dbReference type="NCBI Taxonomy" id="388466"/>
    <lineage>
        <taxon>Bacteria</taxon>
        <taxon>Pseudomonadati</taxon>
        <taxon>Acidobacteriota</taxon>
        <taxon>Terriglobia</taxon>
        <taxon>Terriglobales</taxon>
        <taxon>Acidobacteriaceae</taxon>
        <taxon>Edaphobacter</taxon>
    </lineage>
</organism>
<dbReference type="GO" id="GO:0046917">
    <property type="term" value="F:triphosphoribosyl-dephospho-CoA synthase activity"/>
    <property type="evidence" value="ECO:0007669"/>
    <property type="project" value="UniProtKB-EC"/>
</dbReference>
<dbReference type="RefSeq" id="WP_130419999.1">
    <property type="nucleotide sequence ID" value="NZ_SHKW01000001.1"/>
</dbReference>
<dbReference type="GO" id="GO:0051191">
    <property type="term" value="P:prosthetic group biosynthetic process"/>
    <property type="evidence" value="ECO:0007669"/>
    <property type="project" value="TreeGrafter"/>
</dbReference>
<sequence>MYLATRKESVASPFWLQQPAHLAFVAKQALVAEAELTPKPGLVDRRGSGAHKDLTLARMRQSAEAIEPFFALMAEAARKHSVNQVLRQELGAIGRDAETAMFAVTGGSNAHKGAIWVLGLLVAAAGQGNDHSPEHLAARAGSIARIPDIARPQLVSHGYIVQNRYGVIGARGEATAEFPHVVQVGLPSLRDARAAGKTETASRLSSLLSIMAMLDDTCILYRGGLAGAERVKNGAATVMKAGGPGTRRGDAALREFDHELLQERLSPGGSADLLAAVLFLDCLDSAAASIVDDNSDKEEKHGAD</sequence>
<dbReference type="OrthoDB" id="114886at2"/>
<comment type="caution">
    <text evidence="6">The sequence shown here is derived from an EMBL/GenBank/DDBJ whole genome shotgun (WGS) entry which is preliminary data.</text>
</comment>
<keyword evidence="3" id="KW-0808">Transferase</keyword>
<dbReference type="Gene3D" id="1.10.4200.10">
    <property type="entry name" value="Triphosphoribosyl-dephospho-CoA protein"/>
    <property type="match status" value="2"/>
</dbReference>
<dbReference type="InterPro" id="IPR002736">
    <property type="entry name" value="CitG"/>
</dbReference>
<gene>
    <name evidence="6" type="ORF">BDD14_3761</name>
</gene>
<dbReference type="GO" id="GO:0005524">
    <property type="term" value="F:ATP binding"/>
    <property type="evidence" value="ECO:0007669"/>
    <property type="project" value="UniProtKB-KW"/>
</dbReference>
<evidence type="ECO:0000256" key="1">
    <source>
        <dbReference type="ARBA" id="ARBA00001210"/>
    </source>
</evidence>
<dbReference type="NCBIfam" id="NF002315">
    <property type="entry name" value="PRK01237.1"/>
    <property type="match status" value="1"/>
</dbReference>
<dbReference type="EMBL" id="SHKW01000001">
    <property type="protein sequence ID" value="RZU42209.1"/>
    <property type="molecule type" value="Genomic_DNA"/>
</dbReference>
<keyword evidence="4" id="KW-0547">Nucleotide-binding</keyword>
<dbReference type="EC" id="2.4.2.52" evidence="2"/>
<dbReference type="NCBIfam" id="TIGR03132">
    <property type="entry name" value="malonate_mdcB"/>
    <property type="match status" value="1"/>
</dbReference>
<dbReference type="InterPro" id="IPR017555">
    <property type="entry name" value="TriPribosyl-deP-CoA_syn"/>
</dbReference>
<keyword evidence="5" id="KW-0067">ATP-binding</keyword>
<reference evidence="6 7" key="1">
    <citation type="submission" date="2019-02" db="EMBL/GenBank/DDBJ databases">
        <title>Genomic Encyclopedia of Archaeal and Bacterial Type Strains, Phase II (KMG-II): from individual species to whole genera.</title>
        <authorList>
            <person name="Goeker M."/>
        </authorList>
    </citation>
    <scope>NUCLEOTIDE SEQUENCE [LARGE SCALE GENOMIC DNA]</scope>
    <source>
        <strain evidence="6 7">DSM 18101</strain>
    </source>
</reference>